<reference evidence="1 2" key="1">
    <citation type="submission" date="2017-01" db="EMBL/GenBank/DDBJ databases">
        <title>Novel large sulfur bacteria in the metagenomes of groundwater-fed chemosynthetic microbial mats in the Lake Huron basin.</title>
        <authorList>
            <person name="Sharrar A.M."/>
            <person name="Flood B.E."/>
            <person name="Bailey J.V."/>
            <person name="Jones D.S."/>
            <person name="Biddanda B."/>
            <person name="Ruberg S.A."/>
            <person name="Marcus D.N."/>
            <person name="Dick G.J."/>
        </authorList>
    </citation>
    <scope>NUCLEOTIDE SEQUENCE [LARGE SCALE GENOMIC DNA]</scope>
    <source>
        <strain evidence="1">A8</strain>
    </source>
</reference>
<organism evidence="1 2">
    <name type="scientific">Thiothrix lacustris</name>
    <dbReference type="NCBI Taxonomy" id="525917"/>
    <lineage>
        <taxon>Bacteria</taxon>
        <taxon>Pseudomonadati</taxon>
        <taxon>Pseudomonadota</taxon>
        <taxon>Gammaproteobacteria</taxon>
        <taxon>Thiotrichales</taxon>
        <taxon>Thiotrichaceae</taxon>
        <taxon>Thiothrix</taxon>
    </lineage>
</organism>
<name>A0A1Y1QXM3_9GAMM</name>
<dbReference type="AlphaFoldDB" id="A0A1Y1QXM3"/>
<sequence>MELSASFPLLERYYVCKRPADEYGHCGWSGKTREEYVTTLSPSGYGHIDSSGRIIKYLPDSLPDILQPKQTKPQQR</sequence>
<accession>A0A1Y1QXM3</accession>
<protein>
    <submittedName>
        <fullName evidence="1">Uncharacterized protein</fullName>
    </submittedName>
</protein>
<evidence type="ECO:0000313" key="1">
    <source>
        <dbReference type="EMBL" id="OQX16196.1"/>
    </source>
</evidence>
<proteinExistence type="predicted"/>
<dbReference type="EMBL" id="MTEJ01000007">
    <property type="protein sequence ID" value="OQX16196.1"/>
    <property type="molecule type" value="Genomic_DNA"/>
</dbReference>
<evidence type="ECO:0000313" key="2">
    <source>
        <dbReference type="Proteomes" id="UP000192491"/>
    </source>
</evidence>
<dbReference type="Proteomes" id="UP000192491">
    <property type="component" value="Unassembled WGS sequence"/>
</dbReference>
<gene>
    <name evidence="1" type="ORF">BWK73_04850</name>
</gene>
<comment type="caution">
    <text evidence="1">The sequence shown here is derived from an EMBL/GenBank/DDBJ whole genome shotgun (WGS) entry which is preliminary data.</text>
</comment>